<dbReference type="EMBL" id="JAODUP010000200">
    <property type="protein sequence ID" value="KAK2157047.1"/>
    <property type="molecule type" value="Genomic_DNA"/>
</dbReference>
<sequence length="109" mass="12270">MGDIYVHHTAWGHTTTSAGTGLMSQLSDIQFAIINEHKVPTTEYTPIFYLAITSIEFIRNSHWTQVNDLVFVHISSQILFKNSFPCAVAKLAAPFFNESRPSTATNRRI</sequence>
<name>A0AAD9JPZ4_9ANNE</name>
<comment type="caution">
    <text evidence="1">The sequence shown here is derived from an EMBL/GenBank/DDBJ whole genome shotgun (WGS) entry which is preliminary data.</text>
</comment>
<keyword evidence="2" id="KW-1185">Reference proteome</keyword>
<evidence type="ECO:0000313" key="2">
    <source>
        <dbReference type="Proteomes" id="UP001208570"/>
    </source>
</evidence>
<protein>
    <submittedName>
        <fullName evidence="1">Uncharacterized protein</fullName>
    </submittedName>
</protein>
<evidence type="ECO:0000313" key="1">
    <source>
        <dbReference type="EMBL" id="KAK2157047.1"/>
    </source>
</evidence>
<accession>A0AAD9JPZ4</accession>
<proteinExistence type="predicted"/>
<dbReference type="Proteomes" id="UP001208570">
    <property type="component" value="Unassembled WGS sequence"/>
</dbReference>
<gene>
    <name evidence="1" type="ORF">LSH36_200g04034</name>
</gene>
<reference evidence="1" key="1">
    <citation type="journal article" date="2023" name="Mol. Biol. Evol.">
        <title>Third-Generation Sequencing Reveals the Adaptive Role of the Epigenome in Three Deep-Sea Polychaetes.</title>
        <authorList>
            <person name="Perez M."/>
            <person name="Aroh O."/>
            <person name="Sun Y."/>
            <person name="Lan Y."/>
            <person name="Juniper S.K."/>
            <person name="Young C.R."/>
            <person name="Angers B."/>
            <person name="Qian P.Y."/>
        </authorList>
    </citation>
    <scope>NUCLEOTIDE SEQUENCE</scope>
    <source>
        <strain evidence="1">P08H-3</strain>
    </source>
</reference>
<organism evidence="1 2">
    <name type="scientific">Paralvinella palmiformis</name>
    <dbReference type="NCBI Taxonomy" id="53620"/>
    <lineage>
        <taxon>Eukaryota</taxon>
        <taxon>Metazoa</taxon>
        <taxon>Spiralia</taxon>
        <taxon>Lophotrochozoa</taxon>
        <taxon>Annelida</taxon>
        <taxon>Polychaeta</taxon>
        <taxon>Sedentaria</taxon>
        <taxon>Canalipalpata</taxon>
        <taxon>Terebellida</taxon>
        <taxon>Terebelliformia</taxon>
        <taxon>Alvinellidae</taxon>
        <taxon>Paralvinella</taxon>
    </lineage>
</organism>
<dbReference type="AlphaFoldDB" id="A0AAD9JPZ4"/>